<feature type="domain" description="BPL/LPL catalytic" evidence="5">
    <location>
        <begin position="30"/>
        <end position="213"/>
    </location>
</feature>
<dbReference type="Gene3D" id="3.30.930.10">
    <property type="entry name" value="Bira Bifunctional Protein, Domain 2"/>
    <property type="match status" value="1"/>
</dbReference>
<dbReference type="UniPathway" id="UPA00538">
    <property type="reaction ID" value="UER00592"/>
</dbReference>
<evidence type="ECO:0000256" key="1">
    <source>
        <dbReference type="ARBA" id="ARBA00004821"/>
    </source>
</evidence>
<accession>A0A381ZXT9</accession>
<dbReference type="PROSITE" id="PS01313">
    <property type="entry name" value="LIPB"/>
    <property type="match status" value="1"/>
</dbReference>
<evidence type="ECO:0000256" key="4">
    <source>
        <dbReference type="ARBA" id="ARBA00023315"/>
    </source>
</evidence>
<dbReference type="InterPro" id="IPR000544">
    <property type="entry name" value="Octanoyltransferase"/>
</dbReference>
<dbReference type="EMBL" id="UINC01023043">
    <property type="protein sequence ID" value="SVA93914.1"/>
    <property type="molecule type" value="Genomic_DNA"/>
</dbReference>
<dbReference type="NCBIfam" id="NF010925">
    <property type="entry name" value="PRK14345.1"/>
    <property type="match status" value="1"/>
</dbReference>
<dbReference type="NCBIfam" id="TIGR00214">
    <property type="entry name" value="lipB"/>
    <property type="match status" value="1"/>
</dbReference>
<dbReference type="InterPro" id="IPR020605">
    <property type="entry name" value="Octanoyltransferase_CS"/>
</dbReference>
<dbReference type="PANTHER" id="PTHR10993">
    <property type="entry name" value="OCTANOYLTRANSFERASE"/>
    <property type="match status" value="1"/>
</dbReference>
<dbReference type="GO" id="GO:0033819">
    <property type="term" value="F:lipoyl(octanoyl) transferase activity"/>
    <property type="evidence" value="ECO:0007669"/>
    <property type="project" value="UniProtKB-EC"/>
</dbReference>
<dbReference type="PIRSF" id="PIRSF016262">
    <property type="entry name" value="LPLase"/>
    <property type="match status" value="1"/>
</dbReference>
<dbReference type="Pfam" id="PF21948">
    <property type="entry name" value="LplA-B_cat"/>
    <property type="match status" value="1"/>
</dbReference>
<evidence type="ECO:0000313" key="6">
    <source>
        <dbReference type="EMBL" id="SVA93914.1"/>
    </source>
</evidence>
<evidence type="ECO:0000256" key="2">
    <source>
        <dbReference type="ARBA" id="ARBA00012334"/>
    </source>
</evidence>
<dbReference type="EC" id="2.3.1.181" evidence="2"/>
<keyword evidence="3" id="KW-0808">Transferase</keyword>
<dbReference type="CDD" id="cd16444">
    <property type="entry name" value="LipB"/>
    <property type="match status" value="1"/>
</dbReference>
<name>A0A381ZXT9_9ZZZZ</name>
<evidence type="ECO:0000259" key="5">
    <source>
        <dbReference type="PROSITE" id="PS51733"/>
    </source>
</evidence>
<comment type="pathway">
    <text evidence="1">Protein modification; protein lipoylation via endogenous pathway; protein N(6)-(lipoyl)lysine from octanoyl-[acyl-carrier-protein]: step 1/2.</text>
</comment>
<proteinExistence type="inferred from homology"/>
<dbReference type="GO" id="GO:0009249">
    <property type="term" value="P:protein lipoylation"/>
    <property type="evidence" value="ECO:0007669"/>
    <property type="project" value="InterPro"/>
</dbReference>
<evidence type="ECO:0000256" key="3">
    <source>
        <dbReference type="ARBA" id="ARBA00022679"/>
    </source>
</evidence>
<dbReference type="SUPFAM" id="SSF55681">
    <property type="entry name" value="Class II aaRS and biotin synthetases"/>
    <property type="match status" value="1"/>
</dbReference>
<dbReference type="HAMAP" id="MF_00013">
    <property type="entry name" value="LipB"/>
    <property type="match status" value="1"/>
</dbReference>
<dbReference type="InterPro" id="IPR004143">
    <property type="entry name" value="BPL_LPL_catalytic"/>
</dbReference>
<reference evidence="6" key="1">
    <citation type="submission" date="2018-05" db="EMBL/GenBank/DDBJ databases">
        <authorList>
            <person name="Lanie J.A."/>
            <person name="Ng W.-L."/>
            <person name="Kazmierczak K.M."/>
            <person name="Andrzejewski T.M."/>
            <person name="Davidsen T.M."/>
            <person name="Wayne K.J."/>
            <person name="Tettelin H."/>
            <person name="Glass J.I."/>
            <person name="Rusch D."/>
            <person name="Podicherti R."/>
            <person name="Tsui H.-C.T."/>
            <person name="Winkler M.E."/>
        </authorList>
    </citation>
    <scope>NUCLEOTIDE SEQUENCE</scope>
</reference>
<dbReference type="AlphaFoldDB" id="A0A381ZXT9"/>
<dbReference type="PANTHER" id="PTHR10993:SF7">
    <property type="entry name" value="LIPOYLTRANSFERASE 2, MITOCHONDRIAL-RELATED"/>
    <property type="match status" value="1"/>
</dbReference>
<sequence>MELEVQRTGLISYGEALALQSDLVKRRRNGDSPDQLLLLEHPHVITMGTGTQGDHVLADRVERKRLGIDLVEVGRGGAVTYHGPGQLIGYPILDLKPSRKDVYRYLRDLEQVIIDALSALGVHGHRLKGQTGVWVSGCKIAAVGVRVSSSWITSHGFALNISTDLSYFKTIVPCGLQGVCVTSVSKEFGRHREVAEVIPMVINAFAALFERRVVSGSRTTGSEI</sequence>
<dbReference type="InterPro" id="IPR045864">
    <property type="entry name" value="aa-tRNA-synth_II/BPL/LPL"/>
</dbReference>
<keyword evidence="4" id="KW-0012">Acyltransferase</keyword>
<dbReference type="PROSITE" id="PS51733">
    <property type="entry name" value="BPL_LPL_CATALYTIC"/>
    <property type="match status" value="1"/>
</dbReference>
<protein>
    <recommendedName>
        <fullName evidence="2">lipoyl(octanoyl) transferase</fullName>
        <ecNumber evidence="2">2.3.1.181</ecNumber>
    </recommendedName>
</protein>
<gene>
    <name evidence="6" type="ORF">METZ01_LOCUS146768</name>
</gene>
<organism evidence="6">
    <name type="scientific">marine metagenome</name>
    <dbReference type="NCBI Taxonomy" id="408172"/>
    <lineage>
        <taxon>unclassified sequences</taxon>
        <taxon>metagenomes</taxon>
        <taxon>ecological metagenomes</taxon>
    </lineage>
</organism>